<dbReference type="InterPro" id="IPR013078">
    <property type="entry name" value="His_Pase_superF_clade-1"/>
</dbReference>
<gene>
    <name evidence="3" type="ORF">GOBAR_AA30661</name>
</gene>
<dbReference type="Proteomes" id="UP000239757">
    <property type="component" value="Unassembled WGS sequence"/>
</dbReference>
<dbReference type="Gene3D" id="3.40.50.1240">
    <property type="entry name" value="Phosphoglycerate mutase-like"/>
    <property type="match status" value="1"/>
</dbReference>
<reference evidence="3 4" key="1">
    <citation type="submission" date="2015-01" db="EMBL/GenBank/DDBJ databases">
        <title>Genome of allotetraploid Gossypium barbadense reveals genomic plasticity and fiber elongation in cotton evolution.</title>
        <authorList>
            <person name="Chen X."/>
            <person name="Liu X."/>
            <person name="Zhao B."/>
            <person name="Zheng H."/>
            <person name="Hu Y."/>
            <person name="Lu G."/>
            <person name="Yang C."/>
            <person name="Chen J."/>
            <person name="Shan C."/>
            <person name="Zhang L."/>
            <person name="Zhou Y."/>
            <person name="Wang L."/>
            <person name="Guo W."/>
            <person name="Bai Y."/>
            <person name="Ruan J."/>
            <person name="Shangguan X."/>
            <person name="Mao Y."/>
            <person name="Jiang J."/>
            <person name="Zhu Y."/>
            <person name="Lei J."/>
            <person name="Kang H."/>
            <person name="Chen S."/>
            <person name="He X."/>
            <person name="Wang R."/>
            <person name="Wang Y."/>
            <person name="Chen J."/>
            <person name="Wang L."/>
            <person name="Yu S."/>
            <person name="Wang B."/>
            <person name="Wei J."/>
            <person name="Song S."/>
            <person name="Lu X."/>
            <person name="Gao Z."/>
            <person name="Gu W."/>
            <person name="Deng X."/>
            <person name="Ma D."/>
            <person name="Wang S."/>
            <person name="Liang W."/>
            <person name="Fang L."/>
            <person name="Cai C."/>
            <person name="Zhu X."/>
            <person name="Zhou B."/>
            <person name="Zhang Y."/>
            <person name="Chen Z."/>
            <person name="Xu S."/>
            <person name="Zhu R."/>
            <person name="Wang S."/>
            <person name="Zhang T."/>
            <person name="Zhao G."/>
        </authorList>
    </citation>
    <scope>NUCLEOTIDE SEQUENCE [LARGE SCALE GENOMIC DNA]</scope>
    <source>
        <strain evidence="4">cv. Xinhai21</strain>
        <tissue evidence="3">Leaf</tissue>
    </source>
</reference>
<dbReference type="CDD" id="cd07067">
    <property type="entry name" value="HP_PGM_like"/>
    <property type="match status" value="1"/>
</dbReference>
<dbReference type="PANTHER" id="PTHR48100:SF30">
    <property type="entry name" value="PHOSPHOGLYCERATE MUTASE-LIKE PROTEIN 1"/>
    <property type="match status" value="1"/>
</dbReference>
<evidence type="ECO:0000313" key="4">
    <source>
        <dbReference type="Proteomes" id="UP000239757"/>
    </source>
</evidence>
<evidence type="ECO:0008006" key="5">
    <source>
        <dbReference type="Google" id="ProtNLM"/>
    </source>
</evidence>
<dbReference type="GO" id="GO:0016791">
    <property type="term" value="F:phosphatase activity"/>
    <property type="evidence" value="ECO:0007669"/>
    <property type="project" value="TreeGrafter"/>
</dbReference>
<organism evidence="3 4">
    <name type="scientific">Gossypium barbadense</name>
    <name type="common">Sea Island cotton</name>
    <name type="synonym">Hibiscus barbadensis</name>
    <dbReference type="NCBI Taxonomy" id="3634"/>
    <lineage>
        <taxon>Eukaryota</taxon>
        <taxon>Viridiplantae</taxon>
        <taxon>Streptophyta</taxon>
        <taxon>Embryophyta</taxon>
        <taxon>Tracheophyta</taxon>
        <taxon>Spermatophyta</taxon>
        <taxon>Magnoliopsida</taxon>
        <taxon>eudicotyledons</taxon>
        <taxon>Gunneridae</taxon>
        <taxon>Pentapetalae</taxon>
        <taxon>rosids</taxon>
        <taxon>malvids</taxon>
        <taxon>Malvales</taxon>
        <taxon>Malvaceae</taxon>
        <taxon>Malvoideae</taxon>
        <taxon>Gossypium</taxon>
    </lineage>
</organism>
<comment type="similarity">
    <text evidence="1">Belongs to the phosphoglycerate mutase family.</text>
</comment>
<dbReference type="GO" id="GO:0005737">
    <property type="term" value="C:cytoplasm"/>
    <property type="evidence" value="ECO:0007669"/>
    <property type="project" value="TreeGrafter"/>
</dbReference>
<dbReference type="SUPFAM" id="SSF53254">
    <property type="entry name" value="Phosphoglycerate mutase-like"/>
    <property type="match status" value="1"/>
</dbReference>
<dbReference type="InterPro" id="IPR050275">
    <property type="entry name" value="PGM_Phosphatase"/>
</dbReference>
<dbReference type="PANTHER" id="PTHR48100">
    <property type="entry name" value="BROAD-SPECIFICITY PHOSPHATASE YOR283W-RELATED"/>
    <property type="match status" value="1"/>
</dbReference>
<evidence type="ECO:0000256" key="1">
    <source>
        <dbReference type="ARBA" id="ARBA00038362"/>
    </source>
</evidence>
<comment type="function">
    <text evidence="2">May play a role in carbohydrates metabolism.</text>
</comment>
<name>A0A2P5WG08_GOSBA</name>
<dbReference type="EMBL" id="KZ667750">
    <property type="protein sequence ID" value="PPR90029.1"/>
    <property type="molecule type" value="Genomic_DNA"/>
</dbReference>
<sequence length="342" mass="38356">MVSVVAMLVPVSMVHYIVLESLLIPVVFDYVGYCLRHASFLNMDTSAGPSLFPLHRCKTLHLVGYSRLPSFLAFARKTRQCGLIKQYIQVRHAQGIHNVDGDKNYKAYMSPEYFDAHITALGWQQVDNLRKHVHECGLAKRIDLVITSPLLRTLQTAVGVFGGDGYTDRMDVVPLMVANAGNSGRAAISSLNCPPIVAVELCREHLGVHPCDKRRNISDYQFLFPAIESDEDTWWKADVRETTEEVAARGQKFLNWLWTRKEKEIAIVTHSGFLFHTLSALGNDCHPLVKKEICKHFANCELRSMVIVDRSMIGFDPSTTNYPGKIPSGLDLPSDVVDEKAD</sequence>
<accession>A0A2P5WG08</accession>
<dbReference type="FunFam" id="3.40.50.1240:FF:000066">
    <property type="entry name" value="Phosphoglycerate mutase-like protein 1"/>
    <property type="match status" value="1"/>
</dbReference>
<protein>
    <recommendedName>
        <fullName evidence="5">Phosphoglycerate mutase-like protein 1</fullName>
    </recommendedName>
</protein>
<dbReference type="InterPro" id="IPR029033">
    <property type="entry name" value="His_PPase_superfam"/>
</dbReference>
<dbReference type="OrthoDB" id="496981at2759"/>
<evidence type="ECO:0000256" key="2">
    <source>
        <dbReference type="ARBA" id="ARBA00059109"/>
    </source>
</evidence>
<proteinExistence type="inferred from homology"/>
<evidence type="ECO:0000313" key="3">
    <source>
        <dbReference type="EMBL" id="PPR90029.1"/>
    </source>
</evidence>
<dbReference type="AlphaFoldDB" id="A0A2P5WG08"/>